<evidence type="ECO:0000256" key="10">
    <source>
        <dbReference type="ARBA" id="ARBA00023157"/>
    </source>
</evidence>
<dbReference type="Proteomes" id="UP001627154">
    <property type="component" value="Unassembled WGS sequence"/>
</dbReference>
<dbReference type="SUPFAM" id="SSF51011">
    <property type="entry name" value="Glycosyl hydrolase domain"/>
    <property type="match status" value="1"/>
</dbReference>
<evidence type="ECO:0000313" key="19">
    <source>
        <dbReference type="EMBL" id="KAL3403137.1"/>
    </source>
</evidence>
<evidence type="ECO:0000256" key="2">
    <source>
        <dbReference type="ARBA" id="ARBA00001913"/>
    </source>
</evidence>
<keyword evidence="13 15" id="KW-0326">Glycosidase</keyword>
<feature type="chain" id="PRO_5044862819" description="Alpha-amylase" evidence="16">
    <location>
        <begin position="29"/>
        <end position="523"/>
    </location>
</feature>
<gene>
    <name evidence="19" type="ORF">TKK_004263</name>
</gene>
<keyword evidence="8 15" id="KW-0378">Hydrolase</keyword>
<dbReference type="GO" id="GO:0046872">
    <property type="term" value="F:metal ion binding"/>
    <property type="evidence" value="ECO:0007669"/>
    <property type="project" value="UniProtKB-KW"/>
</dbReference>
<dbReference type="Gene3D" id="2.60.40.1180">
    <property type="entry name" value="Golgi alpha-mannosidase II"/>
    <property type="match status" value="1"/>
</dbReference>
<evidence type="ECO:0000313" key="20">
    <source>
        <dbReference type="Proteomes" id="UP001627154"/>
    </source>
</evidence>
<dbReference type="EMBL" id="JBJJXI010000032">
    <property type="protein sequence ID" value="KAL3403137.1"/>
    <property type="molecule type" value="Genomic_DNA"/>
</dbReference>
<dbReference type="AlphaFoldDB" id="A0ABD2XEC3"/>
<name>A0ABD2XEC3_9HYME</name>
<dbReference type="SMART" id="SM00642">
    <property type="entry name" value="Aamy"/>
    <property type="match status" value="1"/>
</dbReference>
<dbReference type="PANTHER" id="PTHR43447">
    <property type="entry name" value="ALPHA-AMYLASE"/>
    <property type="match status" value="1"/>
</dbReference>
<evidence type="ECO:0000256" key="8">
    <source>
        <dbReference type="ARBA" id="ARBA00022801"/>
    </source>
</evidence>
<evidence type="ECO:0000256" key="6">
    <source>
        <dbReference type="ARBA" id="ARBA00012595"/>
    </source>
</evidence>
<keyword evidence="9" id="KW-0106">Calcium</keyword>
<protein>
    <recommendedName>
        <fullName evidence="6 15">Alpha-amylase</fullName>
        <ecNumber evidence="6 15">3.2.1.1</ecNumber>
    </recommendedName>
</protein>
<dbReference type="SUPFAM" id="SSF51445">
    <property type="entry name" value="(Trans)glycosidases"/>
    <property type="match status" value="1"/>
</dbReference>
<dbReference type="GO" id="GO:0004556">
    <property type="term" value="F:alpha-amylase activity"/>
    <property type="evidence" value="ECO:0007669"/>
    <property type="project" value="UniProtKB-UniRule"/>
</dbReference>
<dbReference type="Gene3D" id="3.20.20.80">
    <property type="entry name" value="Glycosidases"/>
    <property type="match status" value="1"/>
</dbReference>
<feature type="signal peptide" evidence="16">
    <location>
        <begin position="1"/>
        <end position="28"/>
    </location>
</feature>
<accession>A0ABD2XEC3</accession>
<evidence type="ECO:0000256" key="4">
    <source>
        <dbReference type="ARBA" id="ARBA00008061"/>
    </source>
</evidence>
<proteinExistence type="inferred from homology"/>
<keyword evidence="16" id="KW-0732">Signal</keyword>
<organism evidence="19 20">
    <name type="scientific">Trichogramma kaykai</name>
    <dbReference type="NCBI Taxonomy" id="54128"/>
    <lineage>
        <taxon>Eukaryota</taxon>
        <taxon>Metazoa</taxon>
        <taxon>Ecdysozoa</taxon>
        <taxon>Arthropoda</taxon>
        <taxon>Hexapoda</taxon>
        <taxon>Insecta</taxon>
        <taxon>Pterygota</taxon>
        <taxon>Neoptera</taxon>
        <taxon>Endopterygota</taxon>
        <taxon>Hymenoptera</taxon>
        <taxon>Apocrita</taxon>
        <taxon>Proctotrupomorpha</taxon>
        <taxon>Chalcidoidea</taxon>
        <taxon>Trichogrammatidae</taxon>
        <taxon>Trichogramma</taxon>
    </lineage>
</organism>
<comment type="cofactor">
    <cofactor evidence="2">
        <name>Ca(2+)</name>
        <dbReference type="ChEBI" id="CHEBI:29108"/>
    </cofactor>
</comment>
<keyword evidence="12 15" id="KW-0119">Carbohydrate metabolism</keyword>
<dbReference type="InterPro" id="IPR006046">
    <property type="entry name" value="Alpha_amylase"/>
</dbReference>
<dbReference type="SMART" id="SM00632">
    <property type="entry name" value="Aamy_C"/>
    <property type="match status" value="1"/>
</dbReference>
<evidence type="ECO:0000259" key="18">
    <source>
        <dbReference type="SMART" id="SM00642"/>
    </source>
</evidence>
<dbReference type="CDD" id="cd11317">
    <property type="entry name" value="AmyAc_bac_euk_AmyA"/>
    <property type="match status" value="1"/>
</dbReference>
<comment type="cofactor">
    <cofactor evidence="3">
        <name>chloride</name>
        <dbReference type="ChEBI" id="CHEBI:17996"/>
    </cofactor>
</comment>
<evidence type="ECO:0000256" key="11">
    <source>
        <dbReference type="ARBA" id="ARBA00023214"/>
    </source>
</evidence>
<evidence type="ECO:0000256" key="1">
    <source>
        <dbReference type="ARBA" id="ARBA00000548"/>
    </source>
</evidence>
<keyword evidence="11" id="KW-0868">Chloride</keyword>
<evidence type="ECO:0000256" key="12">
    <source>
        <dbReference type="ARBA" id="ARBA00023277"/>
    </source>
</evidence>
<evidence type="ECO:0000256" key="5">
    <source>
        <dbReference type="ARBA" id="ARBA00011245"/>
    </source>
</evidence>
<evidence type="ECO:0000256" key="9">
    <source>
        <dbReference type="ARBA" id="ARBA00022837"/>
    </source>
</evidence>
<evidence type="ECO:0000256" key="13">
    <source>
        <dbReference type="ARBA" id="ARBA00023295"/>
    </source>
</evidence>
<dbReference type="PRINTS" id="PR00110">
    <property type="entry name" value="ALPHAAMYLASE"/>
</dbReference>
<dbReference type="InterPro" id="IPR013780">
    <property type="entry name" value="Glyco_hydro_b"/>
</dbReference>
<dbReference type="Pfam" id="PF02806">
    <property type="entry name" value="Alpha-amylase_C"/>
    <property type="match status" value="1"/>
</dbReference>
<keyword evidence="20" id="KW-1185">Reference proteome</keyword>
<evidence type="ECO:0000259" key="17">
    <source>
        <dbReference type="SMART" id="SM00632"/>
    </source>
</evidence>
<comment type="caution">
    <text evidence="19">The sequence shown here is derived from an EMBL/GenBank/DDBJ whole genome shotgun (WGS) entry which is preliminary data.</text>
</comment>
<evidence type="ECO:0000256" key="14">
    <source>
        <dbReference type="RuleBase" id="RU003615"/>
    </source>
</evidence>
<evidence type="ECO:0000256" key="16">
    <source>
        <dbReference type="SAM" id="SignalP"/>
    </source>
</evidence>
<dbReference type="InterPro" id="IPR017853">
    <property type="entry name" value="GH"/>
</dbReference>
<dbReference type="InterPro" id="IPR031319">
    <property type="entry name" value="A-amylase_C"/>
</dbReference>
<dbReference type="Pfam" id="PF00128">
    <property type="entry name" value="Alpha-amylase"/>
    <property type="match status" value="1"/>
</dbReference>
<comment type="catalytic activity">
    <reaction evidence="1 15">
        <text>Endohydrolysis of (1-&gt;4)-alpha-D-glucosidic linkages in polysaccharides containing three or more (1-&gt;4)-alpha-linked D-glucose units.</text>
        <dbReference type="EC" id="3.2.1.1"/>
    </reaction>
</comment>
<sequence>MKLPVEKSVYIRSLLLLILQLQIYTCTAKKYNADDYKDPHYAEGRTTMVHLFEWKWEDIAKECETFLGPMGYGGVQVSPISENLVIKGRPWFERYQPVSYKIATRSGNENQFRDMVRRCNKVGVRIYVDAVINHMTGDGENVIGTGGSKAYPPRYPAVPYGPKDFNLPRCGIDYSNATSIRDCEMVGMHDLNQGRAHVRSKIVAFFNKAVSHGVAGFRIDAAKHMWPKNLEAIYSKINNLKTSIYGTKKRPFVFQEVISFFTNEPANKFQYNNLSSVIDFVFGASLGRIFGGQQSLASLENWGTQENGLLPSKDALVMIDNHDNQRGHGGAGSTILTYKEPKQYKMAVAFMLAHPYGHPRVMSSFNFSDPNSAPPADDNENLLSPSPISGNVAAGHVADQCGHGWVCEHRWRQIYNMVGFRNVAGSDASLANWWSNGNNQIAFSRGNRAFIAFNGEAGNDLNQTLSTGLPCGKYCDIISGSKTNGNCTGKLVVVDVDGKADIQILKDAEDGVLAIHVGVIKLL</sequence>
<dbReference type="InterPro" id="IPR006047">
    <property type="entry name" value="GH13_cat_dom"/>
</dbReference>
<dbReference type="EC" id="3.2.1.1" evidence="6 15"/>
<comment type="subunit">
    <text evidence="5">Monomer.</text>
</comment>
<feature type="domain" description="Glycosyl hydrolase family 13 catalytic" evidence="18">
    <location>
        <begin position="46"/>
        <end position="421"/>
    </location>
</feature>
<comment type="similarity">
    <text evidence="4 14">Belongs to the glycosyl hydrolase 13 family.</text>
</comment>
<evidence type="ECO:0000256" key="15">
    <source>
        <dbReference type="RuleBase" id="RU361134"/>
    </source>
</evidence>
<keyword evidence="10" id="KW-1015">Disulfide bond</keyword>
<dbReference type="InterPro" id="IPR006048">
    <property type="entry name" value="A-amylase/branching_C"/>
</dbReference>
<feature type="domain" description="Alpha-amylase C-terminal" evidence="17">
    <location>
        <begin position="431"/>
        <end position="520"/>
    </location>
</feature>
<evidence type="ECO:0000256" key="3">
    <source>
        <dbReference type="ARBA" id="ARBA00001923"/>
    </source>
</evidence>
<reference evidence="19 20" key="1">
    <citation type="journal article" date="2024" name="bioRxiv">
        <title>A reference genome for Trichogramma kaykai: A tiny desert-dwelling parasitoid wasp with competing sex-ratio distorters.</title>
        <authorList>
            <person name="Culotta J."/>
            <person name="Lindsey A.R."/>
        </authorList>
    </citation>
    <scope>NUCLEOTIDE SEQUENCE [LARGE SCALE GENOMIC DNA]</scope>
    <source>
        <strain evidence="19 20">KSX58</strain>
    </source>
</reference>
<keyword evidence="7" id="KW-0479">Metal-binding</keyword>
<evidence type="ECO:0000256" key="7">
    <source>
        <dbReference type="ARBA" id="ARBA00022723"/>
    </source>
</evidence>